<organism evidence="6 7">
    <name type="scientific">Sorangium cellulosum</name>
    <name type="common">Polyangium cellulosum</name>
    <dbReference type="NCBI Taxonomy" id="56"/>
    <lineage>
        <taxon>Bacteria</taxon>
        <taxon>Pseudomonadati</taxon>
        <taxon>Myxococcota</taxon>
        <taxon>Polyangia</taxon>
        <taxon>Polyangiales</taxon>
        <taxon>Polyangiaceae</taxon>
        <taxon>Sorangium</taxon>
    </lineage>
</organism>
<protein>
    <recommendedName>
        <fullName evidence="5">HTH lysR-type domain-containing protein</fullName>
    </recommendedName>
</protein>
<feature type="domain" description="HTH lysR-type" evidence="5">
    <location>
        <begin position="13"/>
        <end position="68"/>
    </location>
</feature>
<reference evidence="6 7" key="1">
    <citation type="submission" date="2014-02" db="EMBL/GenBank/DDBJ databases">
        <title>The small core and large imbalanced accessory genome model reveals a collaborative survival strategy of Sorangium cellulosum strains in nature.</title>
        <authorList>
            <person name="Han K."/>
            <person name="Peng R."/>
            <person name="Blom J."/>
            <person name="Li Y.-Z."/>
        </authorList>
    </citation>
    <scope>NUCLEOTIDE SEQUENCE [LARGE SCALE GENOMIC DNA]</scope>
    <source>
        <strain evidence="6 7">So0007-03</strain>
    </source>
</reference>
<dbReference type="SUPFAM" id="SSF53850">
    <property type="entry name" value="Periplasmic binding protein-like II"/>
    <property type="match status" value="1"/>
</dbReference>
<dbReference type="Gene3D" id="1.10.10.10">
    <property type="entry name" value="Winged helix-like DNA-binding domain superfamily/Winged helix DNA-binding domain"/>
    <property type="match status" value="1"/>
</dbReference>
<dbReference type="EMBL" id="JEME01002306">
    <property type="protein sequence ID" value="KYG04674.1"/>
    <property type="molecule type" value="Genomic_DNA"/>
</dbReference>
<comment type="similarity">
    <text evidence="1">Belongs to the LysR transcriptional regulatory family.</text>
</comment>
<dbReference type="InterPro" id="IPR005119">
    <property type="entry name" value="LysR_subst-bd"/>
</dbReference>
<name>A0A150TJ17_SORCE</name>
<keyword evidence="3" id="KW-0238">DNA-binding</keyword>
<dbReference type="InterPro" id="IPR058163">
    <property type="entry name" value="LysR-type_TF_proteobact-type"/>
</dbReference>
<dbReference type="PROSITE" id="PS50931">
    <property type="entry name" value="HTH_LYSR"/>
    <property type="match status" value="1"/>
</dbReference>
<dbReference type="SUPFAM" id="SSF46785">
    <property type="entry name" value="Winged helix' DNA-binding domain"/>
    <property type="match status" value="1"/>
</dbReference>
<dbReference type="InterPro" id="IPR036390">
    <property type="entry name" value="WH_DNA-bd_sf"/>
</dbReference>
<evidence type="ECO:0000313" key="6">
    <source>
        <dbReference type="EMBL" id="KYG04674.1"/>
    </source>
</evidence>
<dbReference type="InterPro" id="IPR000847">
    <property type="entry name" value="LysR_HTH_N"/>
</dbReference>
<dbReference type="GO" id="GO:0003700">
    <property type="term" value="F:DNA-binding transcription factor activity"/>
    <property type="evidence" value="ECO:0007669"/>
    <property type="project" value="InterPro"/>
</dbReference>
<keyword evidence="2" id="KW-0805">Transcription regulation</keyword>
<accession>A0A150TJ17</accession>
<evidence type="ECO:0000256" key="3">
    <source>
        <dbReference type="ARBA" id="ARBA00023125"/>
    </source>
</evidence>
<gene>
    <name evidence="6" type="ORF">BE21_45460</name>
</gene>
<dbReference type="Pfam" id="PF00126">
    <property type="entry name" value="HTH_1"/>
    <property type="match status" value="1"/>
</dbReference>
<dbReference type="PANTHER" id="PTHR30537">
    <property type="entry name" value="HTH-TYPE TRANSCRIPTIONAL REGULATOR"/>
    <property type="match status" value="1"/>
</dbReference>
<dbReference type="Gene3D" id="3.40.190.290">
    <property type="match status" value="1"/>
</dbReference>
<evidence type="ECO:0000256" key="1">
    <source>
        <dbReference type="ARBA" id="ARBA00009437"/>
    </source>
</evidence>
<evidence type="ECO:0000259" key="5">
    <source>
        <dbReference type="PROSITE" id="PS50931"/>
    </source>
</evidence>
<dbReference type="GO" id="GO:0006351">
    <property type="term" value="P:DNA-templated transcription"/>
    <property type="evidence" value="ECO:0007669"/>
    <property type="project" value="TreeGrafter"/>
</dbReference>
<sequence>MAARSQDLGDARWDDIRIFLALHRHGSLGQAGVRLGLDTSTVSRRLTALEATLGARLFDRTREGLVPTRVAELVLPAAEAMEAAHRRLARDASGAEMDAEGVVRLSVAPGFADSFVVPTLVRLRARHPGIRIELDASVRVLDLTRREADLALRSVRPEGADLVATKLASGRWVAAASAELARDAGRVEAWDALPWITWDRDLASFPPALWLARHAPGAEIALRTSFFRSQITAAELGLGAALVPEPYLRVHALTPLGFAAALEASAAEWPTDHLWLVGHRALRDVPRVSAVWSFLVEELRSR</sequence>
<keyword evidence="4" id="KW-0804">Transcription</keyword>
<dbReference type="AlphaFoldDB" id="A0A150TJ17"/>
<evidence type="ECO:0000256" key="2">
    <source>
        <dbReference type="ARBA" id="ARBA00023015"/>
    </source>
</evidence>
<evidence type="ECO:0000256" key="4">
    <source>
        <dbReference type="ARBA" id="ARBA00023163"/>
    </source>
</evidence>
<dbReference type="Proteomes" id="UP000075502">
    <property type="component" value="Unassembled WGS sequence"/>
</dbReference>
<dbReference type="PANTHER" id="PTHR30537:SF3">
    <property type="entry name" value="TRANSCRIPTIONAL REGULATORY PROTEIN"/>
    <property type="match status" value="1"/>
</dbReference>
<proteinExistence type="inferred from homology"/>
<comment type="caution">
    <text evidence="6">The sequence shown here is derived from an EMBL/GenBank/DDBJ whole genome shotgun (WGS) entry which is preliminary data.</text>
</comment>
<dbReference type="InterPro" id="IPR036388">
    <property type="entry name" value="WH-like_DNA-bd_sf"/>
</dbReference>
<dbReference type="GO" id="GO:0043565">
    <property type="term" value="F:sequence-specific DNA binding"/>
    <property type="evidence" value="ECO:0007669"/>
    <property type="project" value="TreeGrafter"/>
</dbReference>
<dbReference type="Pfam" id="PF03466">
    <property type="entry name" value="LysR_substrate"/>
    <property type="match status" value="1"/>
</dbReference>
<evidence type="ECO:0000313" key="7">
    <source>
        <dbReference type="Proteomes" id="UP000075502"/>
    </source>
</evidence>